<dbReference type="PANTHER" id="PTHR33048">
    <property type="entry name" value="PTH11-LIKE INTEGRAL MEMBRANE PROTEIN (AFU_ORTHOLOGUE AFUA_5G11245)"/>
    <property type="match status" value="1"/>
</dbReference>
<dbReference type="PANTHER" id="PTHR33048:SF47">
    <property type="entry name" value="INTEGRAL MEMBRANE PROTEIN-RELATED"/>
    <property type="match status" value="1"/>
</dbReference>
<evidence type="ECO:0000313" key="9">
    <source>
        <dbReference type="Proteomes" id="UP000235023"/>
    </source>
</evidence>
<gene>
    <name evidence="8" type="ORF">BDW42DRAFT_174358</name>
</gene>
<feature type="transmembrane region" description="Helical" evidence="6">
    <location>
        <begin position="104"/>
        <end position="125"/>
    </location>
</feature>
<keyword evidence="2 6" id="KW-0812">Transmembrane</keyword>
<dbReference type="InterPro" id="IPR049326">
    <property type="entry name" value="Rhodopsin_dom_fungi"/>
</dbReference>
<feature type="transmembrane region" description="Helical" evidence="6">
    <location>
        <begin position="248"/>
        <end position="272"/>
    </location>
</feature>
<evidence type="ECO:0000259" key="7">
    <source>
        <dbReference type="Pfam" id="PF20684"/>
    </source>
</evidence>
<sequence length="331" mass="36560">MSLSQVSDGGVSGDFEHPNANLRRAVIVALYFAFILSTVSVVLRLVARRITGTGLLLDDYLIVAALLFKYGCSIGVVILLFNGMGSHITTIPPENLKIYMKIGWSNPFVYSTCIALIKLSVLALYKRLFSTQRMCVTVNVVASFIILWTLSIYIVGILQCLPVDKFWNRAIEGTCIDPARFFYGMQIPNILTDAVLLVMPLKPVWSLPVSQSQRLLLSFVFLVGILTLVFDIIRLVAMIQFTHSGPDITFPFVVWTCIEAAVGITAACLSNLRPLFRLGQRDFWSQARQSSGHSKEALNKSQDVSLGGSSTEYAQGGIYTRHSVSIQHGDV</sequence>
<dbReference type="AlphaFoldDB" id="A0A2J5HN95"/>
<proteinExistence type="inferred from homology"/>
<dbReference type="OrthoDB" id="5378633at2759"/>
<keyword evidence="4 6" id="KW-0472">Membrane</keyword>
<evidence type="ECO:0000256" key="2">
    <source>
        <dbReference type="ARBA" id="ARBA00022692"/>
    </source>
</evidence>
<comment type="subcellular location">
    <subcellularLocation>
        <location evidence="1">Membrane</location>
        <topology evidence="1">Multi-pass membrane protein</topology>
    </subcellularLocation>
</comment>
<feature type="transmembrane region" description="Helical" evidence="6">
    <location>
        <begin position="137"/>
        <end position="161"/>
    </location>
</feature>
<keyword evidence="9" id="KW-1185">Reference proteome</keyword>
<dbReference type="Proteomes" id="UP000235023">
    <property type="component" value="Unassembled WGS sequence"/>
</dbReference>
<feature type="domain" description="Rhodopsin" evidence="7">
    <location>
        <begin position="43"/>
        <end position="277"/>
    </location>
</feature>
<keyword evidence="3 6" id="KW-1133">Transmembrane helix</keyword>
<reference evidence="9" key="1">
    <citation type="submission" date="2017-12" db="EMBL/GenBank/DDBJ databases">
        <authorList>
            <consortium name="DOE Joint Genome Institute"/>
            <person name="Mondo S.J."/>
            <person name="Kjaerbolling I."/>
            <person name="Vesth T.C."/>
            <person name="Frisvad J.C."/>
            <person name="Nybo J.L."/>
            <person name="Theobald S."/>
            <person name="Kuo A."/>
            <person name="Bowyer P."/>
            <person name="Matsuda Y."/>
            <person name="Lyhne E.K."/>
            <person name="Kogle M.E."/>
            <person name="Clum A."/>
            <person name="Lipzen A."/>
            <person name="Salamov A."/>
            <person name="Ngan C.Y."/>
            <person name="Daum C."/>
            <person name="Chiniquy J."/>
            <person name="Barry K."/>
            <person name="LaButti K."/>
            <person name="Haridas S."/>
            <person name="Simmons B.A."/>
            <person name="Magnuson J.K."/>
            <person name="Mortensen U.H."/>
            <person name="Larsen T.O."/>
            <person name="Grigoriev I.V."/>
            <person name="Baker S.E."/>
            <person name="Andersen M.R."/>
            <person name="Nordberg H.P."/>
            <person name="Cantor M.N."/>
            <person name="Hua S.X."/>
        </authorList>
    </citation>
    <scope>NUCLEOTIDE SEQUENCE [LARGE SCALE GENOMIC DNA]</scope>
    <source>
        <strain evidence="9">IBT 19404</strain>
    </source>
</reference>
<accession>A0A2J5HN95</accession>
<protein>
    <submittedName>
        <fullName evidence="8">Integral membrane protein</fullName>
    </submittedName>
</protein>
<feature type="transmembrane region" description="Helical" evidence="6">
    <location>
        <begin position="181"/>
        <end position="203"/>
    </location>
</feature>
<name>A0A2J5HN95_9EURO</name>
<dbReference type="InterPro" id="IPR052337">
    <property type="entry name" value="SAT4-like"/>
</dbReference>
<evidence type="ECO:0000256" key="5">
    <source>
        <dbReference type="ARBA" id="ARBA00038359"/>
    </source>
</evidence>
<feature type="transmembrane region" description="Helical" evidence="6">
    <location>
        <begin position="215"/>
        <end position="236"/>
    </location>
</feature>
<evidence type="ECO:0000256" key="1">
    <source>
        <dbReference type="ARBA" id="ARBA00004141"/>
    </source>
</evidence>
<dbReference type="GO" id="GO:0016020">
    <property type="term" value="C:membrane"/>
    <property type="evidence" value="ECO:0007669"/>
    <property type="project" value="UniProtKB-SubCell"/>
</dbReference>
<feature type="transmembrane region" description="Helical" evidence="6">
    <location>
        <begin position="59"/>
        <end position="84"/>
    </location>
</feature>
<comment type="similarity">
    <text evidence="5">Belongs to the SAT4 family.</text>
</comment>
<dbReference type="EMBL" id="KZ559572">
    <property type="protein sequence ID" value="PLN78676.1"/>
    <property type="molecule type" value="Genomic_DNA"/>
</dbReference>
<organism evidence="8 9">
    <name type="scientific">Aspergillus taichungensis</name>
    <dbReference type="NCBI Taxonomy" id="482145"/>
    <lineage>
        <taxon>Eukaryota</taxon>
        <taxon>Fungi</taxon>
        <taxon>Dikarya</taxon>
        <taxon>Ascomycota</taxon>
        <taxon>Pezizomycotina</taxon>
        <taxon>Eurotiomycetes</taxon>
        <taxon>Eurotiomycetidae</taxon>
        <taxon>Eurotiales</taxon>
        <taxon>Aspergillaceae</taxon>
        <taxon>Aspergillus</taxon>
        <taxon>Aspergillus subgen. Circumdati</taxon>
    </lineage>
</organism>
<evidence type="ECO:0000256" key="6">
    <source>
        <dbReference type="SAM" id="Phobius"/>
    </source>
</evidence>
<evidence type="ECO:0000256" key="3">
    <source>
        <dbReference type="ARBA" id="ARBA00022989"/>
    </source>
</evidence>
<evidence type="ECO:0000256" key="4">
    <source>
        <dbReference type="ARBA" id="ARBA00023136"/>
    </source>
</evidence>
<feature type="transmembrane region" description="Helical" evidence="6">
    <location>
        <begin position="25"/>
        <end position="47"/>
    </location>
</feature>
<evidence type="ECO:0000313" key="8">
    <source>
        <dbReference type="EMBL" id="PLN78676.1"/>
    </source>
</evidence>
<dbReference type="Pfam" id="PF20684">
    <property type="entry name" value="Fung_rhodopsin"/>
    <property type="match status" value="1"/>
</dbReference>